<gene>
    <name evidence="3" type="ORF">V3M73_09770</name>
</gene>
<reference evidence="3 4" key="1">
    <citation type="submission" date="2024-01" db="EMBL/GenBank/DDBJ databases">
        <title>Genomic analysis and antimicrobial resistance profiles of Trueperella pyogenes isolated from domestic and wild animals.</title>
        <authorList>
            <person name="Magossi G."/>
            <person name="Gzyl K.E."/>
            <person name="Holman D.B."/>
            <person name="Amat S."/>
        </authorList>
    </citation>
    <scope>NUCLEOTIDE SEQUENCE [LARGE SCALE GENOMIC DNA]</scope>
    <source>
        <strain evidence="3 4">1494</strain>
    </source>
</reference>
<dbReference type="InterPro" id="IPR025420">
    <property type="entry name" value="DUF4143"/>
</dbReference>
<dbReference type="SUPFAM" id="SSF52540">
    <property type="entry name" value="P-loop containing nucleoside triphosphate hydrolases"/>
    <property type="match status" value="1"/>
</dbReference>
<protein>
    <submittedName>
        <fullName evidence="3">DUF4143 domain-containing protein</fullName>
    </submittedName>
</protein>
<dbReference type="RefSeq" id="WP_367246349.1">
    <property type="nucleotide sequence ID" value="NZ_JBAGNM010000016.1"/>
</dbReference>
<accession>A0ABV3NDJ8</accession>
<feature type="domain" description="AAA" evidence="1">
    <location>
        <begin position="20"/>
        <end position="132"/>
    </location>
</feature>
<dbReference type="InterPro" id="IPR027417">
    <property type="entry name" value="P-loop_NTPase"/>
</dbReference>
<sequence>METYLPRIAEKRLTIALSQFPIVMVDGPRAAGKTTTAGLFANSVVLLPRDLELLRANPEGLLTSLEPPILIDEWQLAGTDFLWILKRIVDTDPTPGRFILTGSVEPASYGPTYPLTGRSMRVTLLPMAASEISGHGSAPTFLSRFLDGELTPTAGKPAKFEIEHLFTTGFPAARFLPDAALFLESYAVTVAQRAGDEGRDATRFYRTAQVLATLEAQAVPDQRIWEAADINKATWKNYQDLLARTWLAAPLPAFSSNRLSRITEYPKRFFIDTALALSLAQITPDDLRRDPVLLGRYLESYVVAQLRPQAGGFNAKLQHIRTSAGAHEVDAVLEMPRGIVAFEVKAATHVTRKDARHLLWLRENMGDRFCKGAVVYTGGDVRQLDEHIWAIPLDLLGEAQRA</sequence>
<evidence type="ECO:0000259" key="2">
    <source>
        <dbReference type="Pfam" id="PF13635"/>
    </source>
</evidence>
<dbReference type="EMBL" id="JBAGNM010000016">
    <property type="protein sequence ID" value="MEW6955301.1"/>
    <property type="molecule type" value="Genomic_DNA"/>
</dbReference>
<dbReference type="Proteomes" id="UP001555100">
    <property type="component" value="Unassembled WGS sequence"/>
</dbReference>
<proteinExistence type="predicted"/>
<dbReference type="Pfam" id="PF13173">
    <property type="entry name" value="AAA_14"/>
    <property type="match status" value="1"/>
</dbReference>
<dbReference type="Pfam" id="PF13635">
    <property type="entry name" value="DUF4143"/>
    <property type="match status" value="1"/>
</dbReference>
<feature type="domain" description="DUF4143" evidence="2">
    <location>
        <begin position="197"/>
        <end position="346"/>
    </location>
</feature>
<dbReference type="InterPro" id="IPR041682">
    <property type="entry name" value="AAA_14"/>
</dbReference>
<evidence type="ECO:0000259" key="1">
    <source>
        <dbReference type="Pfam" id="PF13173"/>
    </source>
</evidence>
<comment type="caution">
    <text evidence="3">The sequence shown here is derived from an EMBL/GenBank/DDBJ whole genome shotgun (WGS) entry which is preliminary data.</text>
</comment>
<dbReference type="PANTHER" id="PTHR43566:SF2">
    <property type="entry name" value="DUF4143 DOMAIN-CONTAINING PROTEIN"/>
    <property type="match status" value="1"/>
</dbReference>
<organism evidence="3 4">
    <name type="scientific">Trueperella pyogenes</name>
    <dbReference type="NCBI Taxonomy" id="1661"/>
    <lineage>
        <taxon>Bacteria</taxon>
        <taxon>Bacillati</taxon>
        <taxon>Actinomycetota</taxon>
        <taxon>Actinomycetes</taxon>
        <taxon>Actinomycetales</taxon>
        <taxon>Actinomycetaceae</taxon>
        <taxon>Trueperella</taxon>
    </lineage>
</organism>
<name>A0ABV3NDJ8_9ACTO</name>
<dbReference type="PANTHER" id="PTHR43566">
    <property type="entry name" value="CONSERVED PROTEIN"/>
    <property type="match status" value="1"/>
</dbReference>
<evidence type="ECO:0000313" key="3">
    <source>
        <dbReference type="EMBL" id="MEW6955301.1"/>
    </source>
</evidence>
<keyword evidence="4" id="KW-1185">Reference proteome</keyword>
<evidence type="ECO:0000313" key="4">
    <source>
        <dbReference type="Proteomes" id="UP001555100"/>
    </source>
</evidence>